<gene>
    <name evidence="1" type="ORF">CWB99_06630</name>
</gene>
<proteinExistence type="predicted"/>
<evidence type="ECO:0000313" key="2">
    <source>
        <dbReference type="Proteomes" id="UP000310249"/>
    </source>
</evidence>
<dbReference type="OrthoDB" id="6305456at2"/>
<dbReference type="AlphaFoldDB" id="A0A5S3WPD6"/>
<reference evidence="1 2" key="1">
    <citation type="submission" date="2018-01" db="EMBL/GenBank/DDBJ databases">
        <authorList>
            <person name="Paulsen S."/>
            <person name="Gram L.K."/>
        </authorList>
    </citation>
    <scope>NUCLEOTIDE SEQUENCE [LARGE SCALE GENOMIC DNA]</scope>
    <source>
        <strain evidence="1 2">S2676</strain>
    </source>
</reference>
<name>A0A5S3WPD6_9GAMM</name>
<dbReference type="EMBL" id="PNCI01000013">
    <property type="protein sequence ID" value="TMP30411.1"/>
    <property type="molecule type" value="Genomic_DNA"/>
</dbReference>
<evidence type="ECO:0000313" key="1">
    <source>
        <dbReference type="EMBL" id="TMP30411.1"/>
    </source>
</evidence>
<comment type="caution">
    <text evidence="1">The sequence shown here is derived from an EMBL/GenBank/DDBJ whole genome shotgun (WGS) entry which is preliminary data.</text>
</comment>
<organism evidence="1 2">
    <name type="scientific">Pseudoalteromonas rubra</name>
    <dbReference type="NCBI Taxonomy" id="43658"/>
    <lineage>
        <taxon>Bacteria</taxon>
        <taxon>Pseudomonadati</taxon>
        <taxon>Pseudomonadota</taxon>
        <taxon>Gammaproteobacteria</taxon>
        <taxon>Alteromonadales</taxon>
        <taxon>Pseudoalteromonadaceae</taxon>
        <taxon>Pseudoalteromonas</taxon>
    </lineage>
</organism>
<dbReference type="Proteomes" id="UP000310249">
    <property type="component" value="Unassembled WGS sequence"/>
</dbReference>
<reference evidence="2" key="2">
    <citation type="submission" date="2019-06" db="EMBL/GenBank/DDBJ databases">
        <title>Co-occurence of chitin degradation, pigmentation and bioactivity in marine Pseudoalteromonas.</title>
        <authorList>
            <person name="Sonnenschein E.C."/>
            <person name="Bech P.K."/>
        </authorList>
    </citation>
    <scope>NUCLEOTIDE SEQUENCE [LARGE SCALE GENOMIC DNA]</scope>
    <source>
        <strain evidence="2">S2676</strain>
    </source>
</reference>
<protein>
    <submittedName>
        <fullName evidence="1">Uncharacterized protein</fullName>
    </submittedName>
</protein>
<sequence>MKLNLNKKQLKRLTFSGKTLEGQTPNVAGGAGSYYACWTEQKYYCMTWDADCLTQRRCQTWDGCN</sequence>
<dbReference type="RefSeq" id="WP_138550324.1">
    <property type="nucleotide sequence ID" value="NZ_PNCH01000011.1"/>
</dbReference>
<accession>A0A5S3WPD6</accession>